<dbReference type="RefSeq" id="WP_127689781.1">
    <property type="nucleotide sequence ID" value="NZ_RZUL01000002.1"/>
</dbReference>
<name>A0A437J8S2_9SPHN</name>
<reference evidence="1 2" key="1">
    <citation type="submission" date="2019-01" db="EMBL/GenBank/DDBJ databases">
        <authorList>
            <person name="Chen W.-M."/>
        </authorList>
    </citation>
    <scope>NUCLEOTIDE SEQUENCE [LARGE SCALE GENOMIC DNA]</scope>
    <source>
        <strain evidence="1 2">TLA-22</strain>
    </source>
</reference>
<evidence type="ECO:0000313" key="2">
    <source>
        <dbReference type="Proteomes" id="UP000282977"/>
    </source>
</evidence>
<evidence type="ECO:0000313" key="1">
    <source>
        <dbReference type="EMBL" id="RVT41783.1"/>
    </source>
</evidence>
<dbReference type="Proteomes" id="UP000282977">
    <property type="component" value="Unassembled WGS sequence"/>
</dbReference>
<dbReference type="OrthoDB" id="7565736at2"/>
<gene>
    <name evidence="1" type="ORF">ENE74_05765</name>
</gene>
<dbReference type="GO" id="GO:0003677">
    <property type="term" value="F:DNA binding"/>
    <property type="evidence" value="ECO:0007669"/>
    <property type="project" value="InterPro"/>
</dbReference>
<dbReference type="Gene3D" id="2.30.30.110">
    <property type="match status" value="1"/>
</dbReference>
<dbReference type="InterPro" id="IPR003477">
    <property type="entry name" value="PemK-like"/>
</dbReference>
<protein>
    <submittedName>
        <fullName evidence="1">Type II toxin-antitoxin system PemK/MazF family toxin</fullName>
    </submittedName>
</protein>
<keyword evidence="2" id="KW-1185">Reference proteome</keyword>
<proteinExistence type="predicted"/>
<dbReference type="AlphaFoldDB" id="A0A437J8S2"/>
<sequence length="141" mass="16160">MPIREHPKLGTLLLCDFSSGFHVPEMTKRRPVIVISPKIANRPHLCTIVALSQTAPNPIMPYHCQIDLHPALPHPYENKGVWVKGDMVNAVGFHRLDFVRIGHYPDGKRRYLYDPQSIENIQKVRQCVLRALNLSTLTKYL</sequence>
<dbReference type="SUPFAM" id="SSF50118">
    <property type="entry name" value="Cell growth inhibitor/plasmid maintenance toxic component"/>
    <property type="match status" value="1"/>
</dbReference>
<dbReference type="Pfam" id="PF02452">
    <property type="entry name" value="PemK_toxin"/>
    <property type="match status" value="1"/>
</dbReference>
<accession>A0A437J8S2</accession>
<organism evidence="1 2">
    <name type="scientific">Sphingobium algorifonticola</name>
    <dbReference type="NCBI Taxonomy" id="2008318"/>
    <lineage>
        <taxon>Bacteria</taxon>
        <taxon>Pseudomonadati</taxon>
        <taxon>Pseudomonadota</taxon>
        <taxon>Alphaproteobacteria</taxon>
        <taxon>Sphingomonadales</taxon>
        <taxon>Sphingomonadaceae</taxon>
        <taxon>Sphingobium</taxon>
    </lineage>
</organism>
<dbReference type="InterPro" id="IPR011067">
    <property type="entry name" value="Plasmid_toxin/cell-grow_inhib"/>
</dbReference>
<dbReference type="EMBL" id="RZUL01000002">
    <property type="protein sequence ID" value="RVT41783.1"/>
    <property type="molecule type" value="Genomic_DNA"/>
</dbReference>
<comment type="caution">
    <text evidence="1">The sequence shown here is derived from an EMBL/GenBank/DDBJ whole genome shotgun (WGS) entry which is preliminary data.</text>
</comment>